<reference evidence="1 4" key="3">
    <citation type="submission" date="2020-08" db="EMBL/GenBank/DDBJ databases">
        <title>Genomic Encyclopedia of Type Strains, Phase IV (KMG-IV): sequencing the most valuable type-strain genomes for metagenomic binning, comparative biology and taxonomic classification.</title>
        <authorList>
            <person name="Goeker M."/>
        </authorList>
    </citation>
    <scope>NUCLEOTIDE SEQUENCE [LARGE SCALE GENOMIC DNA]</scope>
    <source>
        <strain evidence="1 4">DSM 23868</strain>
    </source>
</reference>
<evidence type="ECO:0000313" key="3">
    <source>
        <dbReference type="Proteomes" id="UP000313390"/>
    </source>
</evidence>
<dbReference type="EMBL" id="VEWK01000019">
    <property type="protein sequence ID" value="TNV08913.1"/>
    <property type="molecule type" value="Genomic_DNA"/>
</dbReference>
<sequence>MIKNGFDIRHDSDGKFAVIDVFNGAVVVINGHLQTGLTEAMAEAALDYLSRKYSERHDEGGSGRLP</sequence>
<evidence type="ECO:0000313" key="4">
    <source>
        <dbReference type="Proteomes" id="UP000553980"/>
    </source>
</evidence>
<dbReference type="Proteomes" id="UP000553980">
    <property type="component" value="Unassembled WGS sequence"/>
</dbReference>
<dbReference type="RefSeq" id="WP_140023035.1">
    <property type="nucleotide sequence ID" value="NZ_JACIEX010000018.1"/>
</dbReference>
<organism evidence="2 3">
    <name type="scientific">Brucella pecoris</name>
    <dbReference type="NCBI Taxonomy" id="867683"/>
    <lineage>
        <taxon>Bacteria</taxon>
        <taxon>Pseudomonadati</taxon>
        <taxon>Pseudomonadota</taxon>
        <taxon>Alphaproteobacteria</taxon>
        <taxon>Hyphomicrobiales</taxon>
        <taxon>Brucellaceae</taxon>
        <taxon>Brucella/Ochrobactrum group</taxon>
        <taxon>Brucella</taxon>
    </lineage>
</organism>
<reference evidence="2" key="2">
    <citation type="submission" date="2019-06" db="EMBL/GenBank/DDBJ databases">
        <authorList>
            <person name="Hu M."/>
        </authorList>
    </citation>
    <scope>NUCLEOTIDE SEQUENCE</scope>
    <source>
        <strain evidence="2">08RB2639</strain>
    </source>
</reference>
<keyword evidence="4" id="KW-1185">Reference proteome</keyword>
<keyword evidence="1" id="KW-0808">Transferase</keyword>
<evidence type="ECO:0000313" key="1">
    <source>
        <dbReference type="EMBL" id="MBB4096094.1"/>
    </source>
</evidence>
<dbReference type="Proteomes" id="UP000313390">
    <property type="component" value="Unassembled WGS sequence"/>
</dbReference>
<dbReference type="AlphaFoldDB" id="A0A5C5CC37"/>
<gene>
    <name evidence="2" type="ORF">FIB18_22790</name>
    <name evidence="1" type="ORF">GGQ79_004648</name>
</gene>
<protein>
    <submittedName>
        <fullName evidence="1">Adenosylmethionine-8-amino-7-oxononanoate aminotransferase</fullName>
    </submittedName>
</protein>
<reference evidence="2 3" key="1">
    <citation type="journal article" date="2011" name="Int. J. Syst. Evol. Microbiol.">
        <title>Ochrobactrum pecoris sp. nov., isolated from farm animals.</title>
        <authorList>
            <person name="Kampfer P."/>
            <person name="Huber B."/>
            <person name="Busse H.J."/>
            <person name="Scholz H.C."/>
            <person name="Tomaso H."/>
            <person name="Hotzel H."/>
            <person name="Melzer F."/>
        </authorList>
    </citation>
    <scope>NUCLEOTIDE SEQUENCE [LARGE SCALE GENOMIC DNA]</scope>
    <source>
        <strain evidence="2 3">08RB2639</strain>
    </source>
</reference>
<comment type="caution">
    <text evidence="2">The sequence shown here is derived from an EMBL/GenBank/DDBJ whole genome shotgun (WGS) entry which is preliminary data.</text>
</comment>
<name>A0A5C5CC37_9HYPH</name>
<dbReference type="GO" id="GO:0008483">
    <property type="term" value="F:transaminase activity"/>
    <property type="evidence" value="ECO:0007669"/>
    <property type="project" value="UniProtKB-KW"/>
</dbReference>
<dbReference type="OrthoDB" id="8450379at2"/>
<keyword evidence="1" id="KW-0032">Aminotransferase</keyword>
<dbReference type="EMBL" id="JACIEX010000018">
    <property type="protein sequence ID" value="MBB4096094.1"/>
    <property type="molecule type" value="Genomic_DNA"/>
</dbReference>
<evidence type="ECO:0000313" key="2">
    <source>
        <dbReference type="EMBL" id="TNV08913.1"/>
    </source>
</evidence>
<accession>A0A5C5CC37</accession>
<proteinExistence type="predicted"/>